<dbReference type="Pfam" id="PF00534">
    <property type="entry name" value="Glycos_transf_1"/>
    <property type="match status" value="1"/>
</dbReference>
<sequence length="384" mass="43187">MCKNILFVTNVLGPFLHHREHLVSAAREEGFSPIIMAMPNSSHPRDMDFEFHPVSLKLFQFNPISDMWFFLKILFLIQRKQPEVLHLVTIKPYLYGGLASRLAKMFGWRGKVVITVAGLGRLFSENQSASITGRAKQKFIHPFLVFATKYAVVFFETPYDKNYWISKGIINKNQARLTNGTGLNLEQFTLTKRPQNGGKIRVLFAGRLIRSKGLDVLMLAAKQLKGIKSIEFSVAGEAYRDDDDRVLPGELTQISNITYLGLVENMPSLLTETDIIVLASRYNEGVPRILIEGAACGCILTATKFPGSMALIKNGETGFFIEGNSIEEQAKHLSQLIQHLQKENHTRHKVGMAASEFVRNNGYSIEDNTKNFIDVYTGRETTAI</sequence>
<dbReference type="InterPro" id="IPR001296">
    <property type="entry name" value="Glyco_trans_1"/>
</dbReference>
<dbReference type="Proteomes" id="UP000038011">
    <property type="component" value="Unassembled WGS sequence"/>
</dbReference>
<dbReference type="Pfam" id="PF13477">
    <property type="entry name" value="Glyco_trans_4_2"/>
    <property type="match status" value="1"/>
</dbReference>
<evidence type="ECO:0000313" key="4">
    <source>
        <dbReference type="Proteomes" id="UP000038011"/>
    </source>
</evidence>
<dbReference type="InterPro" id="IPR028098">
    <property type="entry name" value="Glyco_trans_4-like_N"/>
</dbReference>
<dbReference type="AlphaFoldDB" id="A0A0N0E6C8"/>
<dbReference type="EMBL" id="JXMU01000045">
    <property type="protein sequence ID" value="KPA99884.1"/>
    <property type="molecule type" value="Genomic_DNA"/>
</dbReference>
<protein>
    <recommendedName>
        <fullName evidence="5">Glycosyl transferase family 1 domain-containing protein</fullName>
    </recommendedName>
</protein>
<evidence type="ECO:0000259" key="2">
    <source>
        <dbReference type="Pfam" id="PF13477"/>
    </source>
</evidence>
<feature type="domain" description="Glycosyltransferase subfamily 4-like N-terminal" evidence="2">
    <location>
        <begin position="5"/>
        <end position="128"/>
    </location>
</feature>
<feature type="domain" description="Glycosyl transferase family 1" evidence="1">
    <location>
        <begin position="193"/>
        <end position="340"/>
    </location>
</feature>
<organism evidence="3 4">
    <name type="scientific">Ahrensia marina</name>
    <dbReference type="NCBI Taxonomy" id="1514904"/>
    <lineage>
        <taxon>Bacteria</taxon>
        <taxon>Pseudomonadati</taxon>
        <taxon>Pseudomonadota</taxon>
        <taxon>Alphaproteobacteria</taxon>
        <taxon>Hyphomicrobiales</taxon>
        <taxon>Ahrensiaceae</taxon>
        <taxon>Ahrensia</taxon>
    </lineage>
</organism>
<evidence type="ECO:0008006" key="5">
    <source>
        <dbReference type="Google" id="ProtNLM"/>
    </source>
</evidence>
<evidence type="ECO:0000259" key="1">
    <source>
        <dbReference type="Pfam" id="PF00534"/>
    </source>
</evidence>
<keyword evidence="4" id="KW-1185">Reference proteome</keyword>
<dbReference type="OrthoDB" id="9790710at2"/>
<dbReference type="RefSeq" id="WP_082376865.1">
    <property type="nucleotide sequence ID" value="NZ_JXMU01000045.1"/>
</dbReference>
<reference evidence="3 4" key="1">
    <citation type="submission" date="2015-01" db="EMBL/GenBank/DDBJ databases">
        <title>Ahrensia donghaiensis sp. nov., a novel dimethylsulphoniopropionate-cleavage bacterium isolated from seawater and emended descriptions of the genus Ahrensia and Ahrensia kielensis.</title>
        <authorList>
            <person name="Liu J."/>
        </authorList>
    </citation>
    <scope>NUCLEOTIDE SEQUENCE [LARGE SCALE GENOMIC DNA]</scope>
    <source>
        <strain evidence="3 4">LZD062</strain>
    </source>
</reference>
<gene>
    <name evidence="3" type="ORF">SU32_16780</name>
</gene>
<evidence type="ECO:0000313" key="3">
    <source>
        <dbReference type="EMBL" id="KPA99884.1"/>
    </source>
</evidence>
<dbReference type="STRING" id="1514904.SU32_16780"/>
<accession>A0A0N0E6C8</accession>
<dbReference type="PANTHER" id="PTHR12526">
    <property type="entry name" value="GLYCOSYLTRANSFERASE"/>
    <property type="match status" value="1"/>
</dbReference>
<dbReference type="SUPFAM" id="SSF53756">
    <property type="entry name" value="UDP-Glycosyltransferase/glycogen phosphorylase"/>
    <property type="match status" value="1"/>
</dbReference>
<name>A0A0N0E6C8_9HYPH</name>
<comment type="caution">
    <text evidence="3">The sequence shown here is derived from an EMBL/GenBank/DDBJ whole genome shotgun (WGS) entry which is preliminary data.</text>
</comment>
<proteinExistence type="predicted"/>
<dbReference type="PATRIC" id="fig|1514904.3.peg.2815"/>
<dbReference type="Gene3D" id="3.40.50.2000">
    <property type="entry name" value="Glycogen Phosphorylase B"/>
    <property type="match status" value="2"/>
</dbReference>
<dbReference type="GO" id="GO:0016757">
    <property type="term" value="F:glycosyltransferase activity"/>
    <property type="evidence" value="ECO:0007669"/>
    <property type="project" value="InterPro"/>
</dbReference>